<accession>A0A251V9E7</accession>
<dbReference type="AlphaFoldDB" id="A0A251V9E7"/>
<name>A0A251V9E7_HELAN</name>
<sequence>MLCNIVCTILFRSVVSVLSLLLPIQFSHSQKIDLGLMRREGSREKGSPATGYATRWILDTLMKWV</sequence>
<reference evidence="1 3" key="1">
    <citation type="journal article" date="2017" name="Nature">
        <title>The sunflower genome provides insights into oil metabolism, flowering and Asterid evolution.</title>
        <authorList>
            <person name="Badouin H."/>
            <person name="Gouzy J."/>
            <person name="Grassa C.J."/>
            <person name="Murat F."/>
            <person name="Staton S.E."/>
            <person name="Cottret L."/>
            <person name="Lelandais-Briere C."/>
            <person name="Owens G.L."/>
            <person name="Carrere S."/>
            <person name="Mayjonade B."/>
            <person name="Legrand L."/>
            <person name="Gill N."/>
            <person name="Kane N.C."/>
            <person name="Bowers J.E."/>
            <person name="Hubner S."/>
            <person name="Bellec A."/>
            <person name="Berard A."/>
            <person name="Berges H."/>
            <person name="Blanchet N."/>
            <person name="Boniface M.C."/>
            <person name="Brunel D."/>
            <person name="Catrice O."/>
            <person name="Chaidir N."/>
            <person name="Claudel C."/>
            <person name="Donnadieu C."/>
            <person name="Faraut T."/>
            <person name="Fievet G."/>
            <person name="Helmstetter N."/>
            <person name="King M."/>
            <person name="Knapp S.J."/>
            <person name="Lai Z."/>
            <person name="Le Paslier M.C."/>
            <person name="Lippi Y."/>
            <person name="Lorenzon L."/>
            <person name="Mandel J.R."/>
            <person name="Marage G."/>
            <person name="Marchand G."/>
            <person name="Marquand E."/>
            <person name="Bret-Mestries E."/>
            <person name="Morien E."/>
            <person name="Nambeesan S."/>
            <person name="Nguyen T."/>
            <person name="Pegot-Espagnet P."/>
            <person name="Pouilly N."/>
            <person name="Raftis F."/>
            <person name="Sallet E."/>
            <person name="Schiex T."/>
            <person name="Thomas J."/>
            <person name="Vandecasteele C."/>
            <person name="Vares D."/>
            <person name="Vear F."/>
            <person name="Vautrin S."/>
            <person name="Crespi M."/>
            <person name="Mangin B."/>
            <person name="Burke J.M."/>
            <person name="Salse J."/>
            <person name="Munos S."/>
            <person name="Vincourt P."/>
            <person name="Rieseberg L.H."/>
            <person name="Langlade N.B."/>
        </authorList>
    </citation>
    <scope>NUCLEOTIDE SEQUENCE [LARGE SCALE GENOMIC DNA]</scope>
    <source>
        <strain evidence="3">cv. SF193</strain>
        <tissue evidence="1">Leaves</tissue>
    </source>
</reference>
<proteinExistence type="predicted"/>
<evidence type="ECO:0000313" key="2">
    <source>
        <dbReference type="EMBL" id="OTG31241.1"/>
    </source>
</evidence>
<dbReference type="InParanoid" id="A0A251V9E7"/>
<protein>
    <submittedName>
        <fullName evidence="2">Uncharacterized protein</fullName>
    </submittedName>
</protein>
<dbReference type="EMBL" id="CM007892">
    <property type="protein sequence ID" value="OTG31241.1"/>
    <property type="molecule type" value="Genomic_DNA"/>
</dbReference>
<dbReference type="Proteomes" id="UP000215914">
    <property type="component" value="Chromosome 3"/>
</dbReference>
<reference evidence="2" key="2">
    <citation type="submission" date="2017-02" db="EMBL/GenBank/DDBJ databases">
        <title>Sunflower complete genome.</title>
        <authorList>
            <person name="Langlade N."/>
            <person name="Munos S."/>
        </authorList>
    </citation>
    <scope>NUCLEOTIDE SEQUENCE [LARGE SCALE GENOMIC DNA]</scope>
    <source>
        <tissue evidence="2">Leaves</tissue>
    </source>
</reference>
<gene>
    <name evidence="2" type="ORF">HannXRQ_Chr03g0073341</name>
    <name evidence="1" type="ORF">HanXRQr2_Chr03g0108621</name>
</gene>
<dbReference type="EMBL" id="MNCJ02000318">
    <property type="protein sequence ID" value="KAF5814222.1"/>
    <property type="molecule type" value="Genomic_DNA"/>
</dbReference>
<evidence type="ECO:0000313" key="1">
    <source>
        <dbReference type="EMBL" id="KAF5814222.1"/>
    </source>
</evidence>
<keyword evidence="3" id="KW-1185">Reference proteome</keyword>
<reference evidence="1" key="3">
    <citation type="submission" date="2020-06" db="EMBL/GenBank/DDBJ databases">
        <title>Helianthus annuus Genome sequencing and assembly Release 2.</title>
        <authorList>
            <person name="Gouzy J."/>
            <person name="Langlade N."/>
            <person name="Munos S."/>
        </authorList>
    </citation>
    <scope>NUCLEOTIDE SEQUENCE</scope>
    <source>
        <tissue evidence="1">Leaves</tissue>
    </source>
</reference>
<organism evidence="2 3">
    <name type="scientific">Helianthus annuus</name>
    <name type="common">Common sunflower</name>
    <dbReference type="NCBI Taxonomy" id="4232"/>
    <lineage>
        <taxon>Eukaryota</taxon>
        <taxon>Viridiplantae</taxon>
        <taxon>Streptophyta</taxon>
        <taxon>Embryophyta</taxon>
        <taxon>Tracheophyta</taxon>
        <taxon>Spermatophyta</taxon>
        <taxon>Magnoliopsida</taxon>
        <taxon>eudicotyledons</taxon>
        <taxon>Gunneridae</taxon>
        <taxon>Pentapetalae</taxon>
        <taxon>asterids</taxon>
        <taxon>campanulids</taxon>
        <taxon>Asterales</taxon>
        <taxon>Asteraceae</taxon>
        <taxon>Asteroideae</taxon>
        <taxon>Heliantheae alliance</taxon>
        <taxon>Heliantheae</taxon>
        <taxon>Helianthus</taxon>
    </lineage>
</organism>
<dbReference type="Gramene" id="mRNA:HanXRQr2_Chr03g0108621">
    <property type="protein sequence ID" value="CDS:HanXRQr2_Chr03g0108621.1"/>
    <property type="gene ID" value="HanXRQr2_Chr03g0108621"/>
</dbReference>
<evidence type="ECO:0000313" key="3">
    <source>
        <dbReference type="Proteomes" id="UP000215914"/>
    </source>
</evidence>